<evidence type="ECO:0000256" key="15">
    <source>
        <dbReference type="ARBA" id="ARBA00023049"/>
    </source>
</evidence>
<feature type="domain" description="Peptidase M28" evidence="21">
    <location>
        <begin position="173"/>
        <end position="351"/>
    </location>
</feature>
<dbReference type="SUPFAM" id="SSF53187">
    <property type="entry name" value="Zn-dependent exopeptidases"/>
    <property type="match status" value="1"/>
</dbReference>
<dbReference type="GO" id="GO:0005774">
    <property type="term" value="C:vacuolar membrane"/>
    <property type="evidence" value="ECO:0007669"/>
    <property type="project" value="UniProtKB-SubCell"/>
</dbReference>
<evidence type="ECO:0000256" key="10">
    <source>
        <dbReference type="ARBA" id="ARBA00022723"/>
    </source>
</evidence>
<name>A0A2R6WSA8_MARPO</name>
<feature type="transmembrane region" description="Helical" evidence="20">
    <location>
        <begin position="405"/>
        <end position="428"/>
    </location>
</feature>
<evidence type="ECO:0000256" key="16">
    <source>
        <dbReference type="ARBA" id="ARBA00023136"/>
    </source>
</evidence>
<keyword evidence="17" id="KW-0325">Glycoprotein</keyword>
<keyword evidence="15" id="KW-0482">Metalloprotease</keyword>
<comment type="function">
    <text evidence="2">May be involved in vacuolar sorting and osmoregulation.</text>
</comment>
<comment type="similarity">
    <text evidence="5">Belongs to the peptidase M28 family.</text>
</comment>
<evidence type="ECO:0000256" key="13">
    <source>
        <dbReference type="ARBA" id="ARBA00022833"/>
    </source>
</evidence>
<comment type="cofactor">
    <cofactor evidence="1">
        <name>Zn(2+)</name>
        <dbReference type="ChEBI" id="CHEBI:29105"/>
    </cofactor>
</comment>
<dbReference type="CDD" id="cd03875">
    <property type="entry name" value="M28_Fxna_like"/>
    <property type="match status" value="1"/>
</dbReference>
<feature type="transmembrane region" description="Helical" evidence="20">
    <location>
        <begin position="470"/>
        <end position="495"/>
    </location>
</feature>
<evidence type="ECO:0000256" key="3">
    <source>
        <dbReference type="ARBA" id="ARBA00004128"/>
    </source>
</evidence>
<keyword evidence="16 20" id="KW-0472">Membrane</keyword>
<dbReference type="Pfam" id="PF04389">
    <property type="entry name" value="Peptidase_M28"/>
    <property type="match status" value="1"/>
</dbReference>
<keyword evidence="23" id="KW-1185">Reference proteome</keyword>
<feature type="transmembrane region" description="Helical" evidence="20">
    <location>
        <begin position="552"/>
        <end position="572"/>
    </location>
</feature>
<proteinExistence type="inferred from homology"/>
<feature type="transmembrane region" description="Helical" evidence="20">
    <location>
        <begin position="584"/>
        <end position="609"/>
    </location>
</feature>
<accession>A0A2R6WSA8</accession>
<feature type="transmembrane region" description="Helical" evidence="20">
    <location>
        <begin position="40"/>
        <end position="61"/>
    </location>
</feature>
<keyword evidence="12" id="KW-0256">Endoplasmic reticulum</keyword>
<keyword evidence="9 20" id="KW-0812">Transmembrane</keyword>
<keyword evidence="10" id="KW-0479">Metal-binding</keyword>
<reference evidence="23" key="1">
    <citation type="journal article" date="2017" name="Cell">
        <title>Insights into land plant evolution garnered from the Marchantia polymorpha genome.</title>
        <authorList>
            <person name="Bowman J.L."/>
            <person name="Kohchi T."/>
            <person name="Yamato K.T."/>
            <person name="Jenkins J."/>
            <person name="Shu S."/>
            <person name="Ishizaki K."/>
            <person name="Yamaoka S."/>
            <person name="Nishihama R."/>
            <person name="Nakamura Y."/>
            <person name="Berger F."/>
            <person name="Adam C."/>
            <person name="Aki S.S."/>
            <person name="Althoff F."/>
            <person name="Araki T."/>
            <person name="Arteaga-Vazquez M.A."/>
            <person name="Balasubrmanian S."/>
            <person name="Barry K."/>
            <person name="Bauer D."/>
            <person name="Boehm C.R."/>
            <person name="Briginshaw L."/>
            <person name="Caballero-Perez J."/>
            <person name="Catarino B."/>
            <person name="Chen F."/>
            <person name="Chiyoda S."/>
            <person name="Chovatia M."/>
            <person name="Davies K.M."/>
            <person name="Delmans M."/>
            <person name="Demura T."/>
            <person name="Dierschke T."/>
            <person name="Dolan L."/>
            <person name="Dorantes-Acosta A.E."/>
            <person name="Eklund D.M."/>
            <person name="Florent S.N."/>
            <person name="Flores-Sandoval E."/>
            <person name="Fujiyama A."/>
            <person name="Fukuzawa H."/>
            <person name="Galik B."/>
            <person name="Grimanelli D."/>
            <person name="Grimwood J."/>
            <person name="Grossniklaus U."/>
            <person name="Hamada T."/>
            <person name="Haseloff J."/>
            <person name="Hetherington A.J."/>
            <person name="Higo A."/>
            <person name="Hirakawa Y."/>
            <person name="Hundley H.N."/>
            <person name="Ikeda Y."/>
            <person name="Inoue K."/>
            <person name="Inoue S.I."/>
            <person name="Ishida S."/>
            <person name="Jia Q."/>
            <person name="Kakita M."/>
            <person name="Kanazawa T."/>
            <person name="Kawai Y."/>
            <person name="Kawashima T."/>
            <person name="Kennedy M."/>
            <person name="Kinose K."/>
            <person name="Kinoshita T."/>
            <person name="Kohara Y."/>
            <person name="Koide E."/>
            <person name="Komatsu K."/>
            <person name="Kopischke S."/>
            <person name="Kubo M."/>
            <person name="Kyozuka J."/>
            <person name="Lagercrantz U."/>
            <person name="Lin S.S."/>
            <person name="Lindquist E."/>
            <person name="Lipzen A.M."/>
            <person name="Lu C.W."/>
            <person name="De Luna E."/>
            <person name="Martienssen R.A."/>
            <person name="Minamino N."/>
            <person name="Mizutani M."/>
            <person name="Mizutani M."/>
            <person name="Mochizuki N."/>
            <person name="Monte I."/>
            <person name="Mosher R."/>
            <person name="Nagasaki H."/>
            <person name="Nakagami H."/>
            <person name="Naramoto S."/>
            <person name="Nishitani K."/>
            <person name="Ohtani M."/>
            <person name="Okamoto T."/>
            <person name="Okumura M."/>
            <person name="Phillips J."/>
            <person name="Pollak B."/>
            <person name="Reinders A."/>
            <person name="Rovekamp M."/>
            <person name="Sano R."/>
            <person name="Sawa S."/>
            <person name="Schmid M.W."/>
            <person name="Shirakawa M."/>
            <person name="Solano R."/>
            <person name="Spunde A."/>
            <person name="Suetsugu N."/>
            <person name="Sugano S."/>
            <person name="Sugiyama A."/>
            <person name="Sun R."/>
            <person name="Suzuki Y."/>
            <person name="Takenaka M."/>
            <person name="Takezawa D."/>
            <person name="Tomogane H."/>
            <person name="Tsuzuki M."/>
            <person name="Ueda T."/>
            <person name="Umeda M."/>
            <person name="Ward J.M."/>
            <person name="Watanabe Y."/>
            <person name="Yazaki K."/>
            <person name="Yokoyama R."/>
            <person name="Yoshitake Y."/>
            <person name="Yotsui I."/>
            <person name="Zachgo S."/>
            <person name="Schmutz J."/>
        </authorList>
    </citation>
    <scope>NUCLEOTIDE SEQUENCE [LARGE SCALE GENOMIC DNA]</scope>
    <source>
        <strain evidence="23">Tak-1</strain>
    </source>
</reference>
<keyword evidence="11" id="KW-0378">Hydrolase</keyword>
<evidence type="ECO:0000256" key="19">
    <source>
        <dbReference type="SAM" id="MobiDB-lite"/>
    </source>
</evidence>
<dbReference type="Proteomes" id="UP000244005">
    <property type="component" value="Unassembled WGS sequence"/>
</dbReference>
<dbReference type="PANTHER" id="PTHR12147">
    <property type="entry name" value="METALLOPEPTIDASE M28 FAMILY MEMBER"/>
    <property type="match status" value="1"/>
</dbReference>
<feature type="transmembrane region" description="Helical" evidence="20">
    <location>
        <begin position="435"/>
        <end position="458"/>
    </location>
</feature>
<evidence type="ECO:0000313" key="22">
    <source>
        <dbReference type="EMBL" id="PTQ36735.1"/>
    </source>
</evidence>
<gene>
    <name evidence="22" type="ORF">MARPO_0061s0015</name>
</gene>
<evidence type="ECO:0000259" key="21">
    <source>
        <dbReference type="Pfam" id="PF04389"/>
    </source>
</evidence>
<feature type="transmembrane region" description="Helical" evidence="20">
    <location>
        <begin position="527"/>
        <end position="546"/>
    </location>
</feature>
<comment type="subcellular location">
    <subcellularLocation>
        <location evidence="4">Endoplasmic reticulum membrane</location>
        <topology evidence="4">Multi-pass membrane protein</topology>
    </subcellularLocation>
    <subcellularLocation>
        <location evidence="3">Vacuole membrane</location>
        <topology evidence="3">Multi-pass membrane protein</topology>
    </subcellularLocation>
</comment>
<keyword evidence="8" id="KW-0645">Protease</keyword>
<sequence length="912" mass="100046">MVRQRLTVRTRVPGPRTFDEDHDDKGPSLRDVSEKNTRGAAFEWLLMLVLVGYAAWVTYYFQVEQLPPPLSGIGAGIPGFAEERAYEHVFALSNLGPHPVGTSALDDAIQYVYSELMQIKESAHDYVDVEVEVFSPNPGLERMTGGVFFGKSLVYTNLKHLVVRISPSDFMEAKENAILVSSHIDTVITSPGAGDCSSCVGVMLELVRALSHRAHRFKHSVIFLFNTGEEEGLVGAHSFITQHPWTYSIRAAIDIEAMGIGGKSLLFQAGPDKWLLEMYKKVAKYPSAQILAQDVFHFGLIKSATDFQVYVEVGGLSGLDFAHVENGAIYHTKNDRSGHLRPGSLQPIGRDLLVLLDNVALSDDLPFLSNNATGFEQMETVYFDILGRWMVTYSLRTANTLHVSILIQGFILLISSLYLSGLGIAALIELGLAILTIILTWTIASVHVFLVAVILPHASPFPIPYITHSWLAVGLFGVPAVMGALIGHSLGRALLKLYIAKNLDKGSSTRFSKELSARHVDWHAERWLFKAGLLQWMVVLGLGTWIRAGSSYIALFWIIPPAVVYGLMEAQFSPKQNLRALQRATLWLSMIAGVVVSAVPVIRLSGVLIGNLARFDRNPGSVPLWTGNALTGGLIAVYVCLTLVYLLPFAHRSGGLGWILAALMSVFVVTMGLVITQVVPAFNDHVGRALNVVHVVDTVNVDSVGGFPSQKISISAGTPGGFEQELNSLQGENFTCGKSIDFVSHYVKSGCEKQLENDKFILKGQPMLNIEKDKVNKAGIRVTSVRYTTGSSIRWNLAFNTTAVQAFKLETSSDRQVLVPGGAIEGVDGWHNMQFISGETQGPNDFYLTLYWHPIADALKTNGDNLLLKLRTDVNLVTPELERVLMKLPTWCALFGKSTAPYPLTYLAELKV</sequence>
<evidence type="ECO:0000256" key="7">
    <source>
        <dbReference type="ARBA" id="ARBA00022554"/>
    </source>
</evidence>
<evidence type="ECO:0000256" key="12">
    <source>
        <dbReference type="ARBA" id="ARBA00022824"/>
    </source>
</evidence>
<organism evidence="22 23">
    <name type="scientific">Marchantia polymorpha</name>
    <name type="common">Common liverwort</name>
    <name type="synonym">Marchantia aquatica</name>
    <dbReference type="NCBI Taxonomy" id="3197"/>
    <lineage>
        <taxon>Eukaryota</taxon>
        <taxon>Viridiplantae</taxon>
        <taxon>Streptophyta</taxon>
        <taxon>Embryophyta</taxon>
        <taxon>Marchantiophyta</taxon>
        <taxon>Marchantiopsida</taxon>
        <taxon>Marchantiidae</taxon>
        <taxon>Marchantiales</taxon>
        <taxon>Marchantiaceae</taxon>
        <taxon>Marchantia</taxon>
    </lineage>
</organism>
<keyword evidence="14 20" id="KW-1133">Transmembrane helix</keyword>
<evidence type="ECO:0000256" key="4">
    <source>
        <dbReference type="ARBA" id="ARBA00004477"/>
    </source>
</evidence>
<protein>
    <recommendedName>
        <fullName evidence="6">Vacuolar membrane protease</fullName>
    </recommendedName>
    <alternativeName>
        <fullName evidence="18">FXNA-related family protease 1</fullName>
    </alternativeName>
</protein>
<dbReference type="OrthoDB" id="76293at2759"/>
<feature type="region of interest" description="Disordered" evidence="19">
    <location>
        <begin position="1"/>
        <end position="32"/>
    </location>
</feature>
<dbReference type="GO" id="GO:0008235">
    <property type="term" value="F:metalloexopeptidase activity"/>
    <property type="evidence" value="ECO:0007669"/>
    <property type="project" value="InterPro"/>
</dbReference>
<feature type="transmembrane region" description="Helical" evidence="20">
    <location>
        <begin position="629"/>
        <end position="649"/>
    </location>
</feature>
<feature type="compositionally biased region" description="Basic and acidic residues" evidence="19">
    <location>
        <begin position="17"/>
        <end position="32"/>
    </location>
</feature>
<keyword evidence="13" id="KW-0862">Zinc</keyword>
<dbReference type="EMBL" id="KZ772733">
    <property type="protein sequence ID" value="PTQ36735.1"/>
    <property type="molecule type" value="Genomic_DNA"/>
</dbReference>
<evidence type="ECO:0000256" key="14">
    <source>
        <dbReference type="ARBA" id="ARBA00022989"/>
    </source>
</evidence>
<dbReference type="InterPro" id="IPR045175">
    <property type="entry name" value="M28_fam"/>
</dbReference>
<evidence type="ECO:0000256" key="9">
    <source>
        <dbReference type="ARBA" id="ARBA00022692"/>
    </source>
</evidence>
<evidence type="ECO:0000256" key="18">
    <source>
        <dbReference type="ARBA" id="ARBA00031512"/>
    </source>
</evidence>
<dbReference type="AlphaFoldDB" id="A0A2R6WSA8"/>
<evidence type="ECO:0000256" key="1">
    <source>
        <dbReference type="ARBA" id="ARBA00001947"/>
    </source>
</evidence>
<dbReference type="FunFam" id="3.40.630.10:FF:000008">
    <property type="entry name" value="Endoplasmic reticulum metallopeptidase 1"/>
    <property type="match status" value="1"/>
</dbReference>
<evidence type="ECO:0000256" key="2">
    <source>
        <dbReference type="ARBA" id="ARBA00003273"/>
    </source>
</evidence>
<dbReference type="GO" id="GO:0005789">
    <property type="term" value="C:endoplasmic reticulum membrane"/>
    <property type="evidence" value="ECO:0007669"/>
    <property type="project" value="UniProtKB-SubCell"/>
</dbReference>
<dbReference type="Gramene" id="Mp1g25100.1">
    <property type="protein sequence ID" value="Mp1g25100.1.cds"/>
    <property type="gene ID" value="Mp1g25100"/>
</dbReference>
<feature type="transmembrane region" description="Helical" evidence="20">
    <location>
        <begin position="656"/>
        <end position="675"/>
    </location>
</feature>
<dbReference type="PANTHER" id="PTHR12147:SF58">
    <property type="entry name" value="VACUOLAR MEMBRANE PROTEASE"/>
    <property type="match status" value="1"/>
</dbReference>
<evidence type="ECO:0000256" key="5">
    <source>
        <dbReference type="ARBA" id="ARBA00010918"/>
    </source>
</evidence>
<dbReference type="GO" id="GO:0046872">
    <property type="term" value="F:metal ion binding"/>
    <property type="evidence" value="ECO:0007669"/>
    <property type="project" value="UniProtKB-KW"/>
</dbReference>
<evidence type="ECO:0000256" key="11">
    <source>
        <dbReference type="ARBA" id="ARBA00022801"/>
    </source>
</evidence>
<evidence type="ECO:0000256" key="6">
    <source>
        <dbReference type="ARBA" id="ARBA00017435"/>
    </source>
</evidence>
<keyword evidence="7" id="KW-0926">Vacuole</keyword>
<evidence type="ECO:0000313" key="23">
    <source>
        <dbReference type="Proteomes" id="UP000244005"/>
    </source>
</evidence>
<evidence type="ECO:0000256" key="20">
    <source>
        <dbReference type="SAM" id="Phobius"/>
    </source>
</evidence>
<evidence type="ECO:0000256" key="17">
    <source>
        <dbReference type="ARBA" id="ARBA00023180"/>
    </source>
</evidence>
<evidence type="ECO:0000256" key="8">
    <source>
        <dbReference type="ARBA" id="ARBA00022670"/>
    </source>
</evidence>
<dbReference type="InterPro" id="IPR048024">
    <property type="entry name" value="Fxna-like_M28_dom"/>
</dbReference>
<dbReference type="GO" id="GO:0006508">
    <property type="term" value="P:proteolysis"/>
    <property type="evidence" value="ECO:0000318"/>
    <property type="project" value="GO_Central"/>
</dbReference>
<dbReference type="Gene3D" id="3.40.630.10">
    <property type="entry name" value="Zn peptidases"/>
    <property type="match status" value="1"/>
</dbReference>
<dbReference type="InterPro" id="IPR007484">
    <property type="entry name" value="Peptidase_M28"/>
</dbReference>